<accession>A0A2X3W9F2</accession>
<evidence type="ECO:0000256" key="11">
    <source>
        <dbReference type="SAM" id="Phobius"/>
    </source>
</evidence>
<keyword evidence="3" id="KW-0813">Transport</keyword>
<reference evidence="12 13" key="1">
    <citation type="submission" date="2018-06" db="EMBL/GenBank/DDBJ databases">
        <authorList>
            <consortium name="Pathogen Informatics"/>
            <person name="Doyle S."/>
        </authorList>
    </citation>
    <scope>NUCLEOTIDE SEQUENCE [LARGE SCALE GENOMIC DNA]</scope>
    <source>
        <strain evidence="12 13">NCTC12278</strain>
    </source>
</reference>
<evidence type="ECO:0000256" key="7">
    <source>
        <dbReference type="ARBA" id="ARBA00022989"/>
    </source>
</evidence>
<dbReference type="NCBIfam" id="NF005100">
    <property type="entry name" value="PRK06531.1"/>
    <property type="match status" value="1"/>
</dbReference>
<dbReference type="NCBIfam" id="TIGR00739">
    <property type="entry name" value="yajC"/>
    <property type="match status" value="1"/>
</dbReference>
<dbReference type="EMBL" id="LS483343">
    <property type="protein sequence ID" value="SQF40976.1"/>
    <property type="molecule type" value="Genomic_DNA"/>
</dbReference>
<dbReference type="RefSeq" id="WP_018030752.1">
    <property type="nucleotide sequence ID" value="NZ_JBHABU010000048.1"/>
</dbReference>
<dbReference type="KEGG" id="sfer:NCTC12278_01571"/>
<dbReference type="AlphaFoldDB" id="A0A2X3W9F2"/>
<evidence type="ECO:0000313" key="13">
    <source>
        <dbReference type="Proteomes" id="UP000249495"/>
    </source>
</evidence>
<dbReference type="OrthoDB" id="9800132at2"/>
<evidence type="ECO:0000256" key="9">
    <source>
        <dbReference type="ARBA" id="ARBA00023136"/>
    </source>
</evidence>
<feature type="region of interest" description="Disordered" evidence="10">
    <location>
        <begin position="85"/>
        <end position="114"/>
    </location>
</feature>
<keyword evidence="5 11" id="KW-0812">Transmembrane</keyword>
<dbReference type="PANTHER" id="PTHR33909">
    <property type="entry name" value="SEC TRANSLOCON ACCESSORY COMPLEX SUBUNIT YAJC"/>
    <property type="match status" value="1"/>
</dbReference>
<keyword evidence="13" id="KW-1185">Reference proteome</keyword>
<evidence type="ECO:0000256" key="4">
    <source>
        <dbReference type="ARBA" id="ARBA00022475"/>
    </source>
</evidence>
<dbReference type="PRINTS" id="PR01853">
    <property type="entry name" value="YAJCTRNLCASE"/>
</dbReference>
<feature type="compositionally biased region" description="Acidic residues" evidence="10">
    <location>
        <begin position="93"/>
        <end position="105"/>
    </location>
</feature>
<evidence type="ECO:0000256" key="5">
    <source>
        <dbReference type="ARBA" id="ARBA00022692"/>
    </source>
</evidence>
<protein>
    <submittedName>
        <fullName evidence="12">Preprotein translocase subunit YajC (TC 3.A.5.1.1)</fullName>
    </submittedName>
</protein>
<evidence type="ECO:0000256" key="6">
    <source>
        <dbReference type="ARBA" id="ARBA00022927"/>
    </source>
</evidence>
<organism evidence="12 13">
    <name type="scientific">Streptococcus ferus</name>
    <dbReference type="NCBI Taxonomy" id="1345"/>
    <lineage>
        <taxon>Bacteria</taxon>
        <taxon>Bacillati</taxon>
        <taxon>Bacillota</taxon>
        <taxon>Bacilli</taxon>
        <taxon>Lactobacillales</taxon>
        <taxon>Streptococcaceae</taxon>
        <taxon>Streptococcus</taxon>
    </lineage>
</organism>
<proteinExistence type="inferred from homology"/>
<dbReference type="InterPro" id="IPR003849">
    <property type="entry name" value="Preprotein_translocase_YajC"/>
</dbReference>
<sequence length="114" mass="12612">MPYSSIIIIVVFIGMMFFMQRQQKKRVQERQDQMNSLQKGDEIVTIGGLYAIVDEVDTANQKIVLDVDGVYLTYELGAVKSVIAKGGQASDATETDDAIETEDNTSDSQTAIEE</sequence>
<keyword evidence="7 11" id="KW-1133">Transmembrane helix</keyword>
<keyword evidence="6" id="KW-0653">Protein transport</keyword>
<evidence type="ECO:0000313" key="12">
    <source>
        <dbReference type="EMBL" id="SQF40976.1"/>
    </source>
</evidence>
<feature type="transmembrane region" description="Helical" evidence="11">
    <location>
        <begin position="6"/>
        <end position="21"/>
    </location>
</feature>
<dbReference type="STRING" id="1123303.GCA_000372425_01431"/>
<evidence type="ECO:0000256" key="1">
    <source>
        <dbReference type="ARBA" id="ARBA00004162"/>
    </source>
</evidence>
<keyword evidence="4" id="KW-1003">Cell membrane</keyword>
<keyword evidence="9 11" id="KW-0472">Membrane</keyword>
<evidence type="ECO:0000256" key="3">
    <source>
        <dbReference type="ARBA" id="ARBA00022448"/>
    </source>
</evidence>
<dbReference type="SMART" id="SM01323">
    <property type="entry name" value="YajC"/>
    <property type="match status" value="1"/>
</dbReference>
<evidence type="ECO:0000256" key="10">
    <source>
        <dbReference type="SAM" id="MobiDB-lite"/>
    </source>
</evidence>
<dbReference type="Proteomes" id="UP000249495">
    <property type="component" value="Chromosome 1"/>
</dbReference>
<dbReference type="GO" id="GO:0015031">
    <property type="term" value="P:protein transport"/>
    <property type="evidence" value="ECO:0007669"/>
    <property type="project" value="UniProtKB-KW"/>
</dbReference>
<evidence type="ECO:0000256" key="8">
    <source>
        <dbReference type="ARBA" id="ARBA00023010"/>
    </source>
</evidence>
<dbReference type="GO" id="GO:0005886">
    <property type="term" value="C:plasma membrane"/>
    <property type="evidence" value="ECO:0007669"/>
    <property type="project" value="UniProtKB-SubCell"/>
</dbReference>
<evidence type="ECO:0000256" key="2">
    <source>
        <dbReference type="ARBA" id="ARBA00006742"/>
    </source>
</evidence>
<keyword evidence="8" id="KW-0811">Translocation</keyword>
<dbReference type="PANTHER" id="PTHR33909:SF1">
    <property type="entry name" value="SEC TRANSLOCON ACCESSORY COMPLEX SUBUNIT YAJC"/>
    <property type="match status" value="1"/>
</dbReference>
<comment type="subcellular location">
    <subcellularLocation>
        <location evidence="1">Cell membrane</location>
        <topology evidence="1">Single-pass membrane protein</topology>
    </subcellularLocation>
</comment>
<name>A0A2X3W9F2_9STRE</name>
<comment type="similarity">
    <text evidence="2">Belongs to the YajC family.</text>
</comment>
<dbReference type="Pfam" id="PF02699">
    <property type="entry name" value="YajC"/>
    <property type="match status" value="1"/>
</dbReference>
<gene>
    <name evidence="12" type="primary">yajC</name>
    <name evidence="12" type="ORF">NCTC12278_01571</name>
</gene>